<dbReference type="PANTHER" id="PTHR46499:SF1">
    <property type="entry name" value="QUEUINE TRNA-RIBOSYLTRANSFERASE"/>
    <property type="match status" value="1"/>
</dbReference>
<dbReference type="GeneID" id="68856797"/>
<evidence type="ECO:0000259" key="2">
    <source>
        <dbReference type="Pfam" id="PF01702"/>
    </source>
</evidence>
<dbReference type="PANTHER" id="PTHR46499">
    <property type="entry name" value="QUEUINE TRNA-RIBOSYLTRANSFERASE"/>
    <property type="match status" value="1"/>
</dbReference>
<evidence type="ECO:0000313" key="3">
    <source>
        <dbReference type="EMBL" id="QSG13710.1"/>
    </source>
</evidence>
<gene>
    <name evidence="3" type="primary">tgt</name>
    <name evidence="3" type="ORF">HSEST_0154</name>
</gene>
<dbReference type="GO" id="GO:0005737">
    <property type="term" value="C:cytoplasm"/>
    <property type="evidence" value="ECO:0007669"/>
    <property type="project" value="TreeGrafter"/>
</dbReference>
<dbReference type="InterPro" id="IPR050076">
    <property type="entry name" value="ArchSynthase1/Queuine_TRR"/>
</dbReference>
<dbReference type="Gene3D" id="3.20.20.105">
    <property type="entry name" value="Queuine tRNA-ribosyltransferase-like"/>
    <property type="match status" value="1"/>
</dbReference>
<dbReference type="InterPro" id="IPR002616">
    <property type="entry name" value="tRNA_ribo_trans-like"/>
</dbReference>
<dbReference type="Proteomes" id="UP000663292">
    <property type="component" value="Chromosome"/>
</dbReference>
<feature type="domain" description="tRNA-guanine(15) transglycosylase-like" evidence="2">
    <location>
        <begin position="116"/>
        <end position="381"/>
    </location>
</feature>
<sequence length="412" mass="46169">MSQVTRRFDFEVDAVAGDARTGTLRIGSQELATPNLFPVLNFYGGGTERSVFGGGIHRTIKEFMIGADRIGGGDYSEYFDCTMTSVASLTDYNITHERYQSYLDTPIKERELFEPYNGTLFVDSGGFKFLDGGDIDGSDFEVDIDQEKIYEIQKKMGADIILNLDHPIAPDDSHEQRMEKAEKTALNIAEFLDLSSDFDGARYLTLHGYNYSMMDAFLEKITSIVDTREIHEAFDGVALGSLVPKKDNRELLIQAVTDCQEVLQDWGFDDMPLHVLGISSRAVPLLAALGVDSFDASSYLHNAINGKYYKSMMESVPISEVSFENCDCPVCSSELHRQRMRGDAEYQKDIYGAVAVHNLIIQKQELATIRDRIRAEGTAPLREYIESTVARDKQTRQVAHKVVNQSLGGYFQ</sequence>
<dbReference type="SUPFAM" id="SSF51713">
    <property type="entry name" value="tRNA-guanine transglycosylase"/>
    <property type="match status" value="1"/>
</dbReference>
<dbReference type="Pfam" id="PF01702">
    <property type="entry name" value="TGT"/>
    <property type="match status" value="1"/>
</dbReference>
<dbReference type="EMBL" id="CP064791">
    <property type="protein sequence ID" value="QSG13710.1"/>
    <property type="molecule type" value="Genomic_DNA"/>
</dbReference>
<organism evidence="3 4">
    <name type="scientific">Halapricum desulfuricans</name>
    <dbReference type="NCBI Taxonomy" id="2841257"/>
    <lineage>
        <taxon>Archaea</taxon>
        <taxon>Methanobacteriati</taxon>
        <taxon>Methanobacteriota</taxon>
        <taxon>Stenosarchaea group</taxon>
        <taxon>Halobacteria</taxon>
        <taxon>Halobacteriales</taxon>
        <taxon>Haloarculaceae</taxon>
        <taxon>Halapricum</taxon>
    </lineage>
</organism>
<dbReference type="GO" id="GO:0002099">
    <property type="term" value="P:tRNA wobble guanine modification"/>
    <property type="evidence" value="ECO:0007669"/>
    <property type="project" value="TreeGrafter"/>
</dbReference>
<dbReference type="NCBIfam" id="TIGR00449">
    <property type="entry name" value="tgt_general"/>
    <property type="match status" value="1"/>
</dbReference>
<evidence type="ECO:0000313" key="4">
    <source>
        <dbReference type="Proteomes" id="UP000663292"/>
    </source>
</evidence>
<reference evidence="3 4" key="1">
    <citation type="submission" date="2020-11" db="EMBL/GenBank/DDBJ databases">
        <title>Carbohydrate-dependent, anaerobic sulfur respiration: A novel catabolism in halophilic archaea.</title>
        <authorList>
            <person name="Sorokin D.Y."/>
            <person name="Messina E."/>
            <person name="Smedile F."/>
            <person name="La Cono V."/>
            <person name="Hallsworth J.E."/>
            <person name="Yakimov M.M."/>
        </authorList>
    </citation>
    <scope>NUCLEOTIDE SEQUENCE [LARGE SCALE GENOMIC DNA]</scope>
    <source>
        <strain evidence="3 4">HSR-Est</strain>
    </source>
</reference>
<dbReference type="AlphaFoldDB" id="A0A897NGY3"/>
<keyword evidence="1" id="KW-0819">tRNA processing</keyword>
<dbReference type="RefSeq" id="WP_229121667.1">
    <property type="nucleotide sequence ID" value="NZ_CP064791.1"/>
</dbReference>
<evidence type="ECO:0000256" key="1">
    <source>
        <dbReference type="ARBA" id="ARBA00022694"/>
    </source>
</evidence>
<accession>A0A897NGY3</accession>
<dbReference type="InterPro" id="IPR036511">
    <property type="entry name" value="TGT-like_sf"/>
</dbReference>
<protein>
    <submittedName>
        <fullName evidence="3">Queuine/archaeosine tRNA-ribosyltransferase</fullName>
    </submittedName>
</protein>
<keyword evidence="4" id="KW-1185">Reference proteome</keyword>
<dbReference type="GO" id="GO:0016740">
    <property type="term" value="F:transferase activity"/>
    <property type="evidence" value="ECO:0007669"/>
    <property type="project" value="UniProtKB-KW"/>
</dbReference>
<name>A0A897NGY3_9EURY</name>
<keyword evidence="3" id="KW-0808">Transferase</keyword>
<proteinExistence type="predicted"/>